<accession>A0A956ND99</accession>
<evidence type="ECO:0000313" key="3">
    <source>
        <dbReference type="Proteomes" id="UP000739538"/>
    </source>
</evidence>
<dbReference type="SMART" id="SM00861">
    <property type="entry name" value="Transket_pyr"/>
    <property type="match status" value="1"/>
</dbReference>
<dbReference type="CDD" id="cd07033">
    <property type="entry name" value="TPP_PYR_DXS_TK_like"/>
    <property type="match status" value="1"/>
</dbReference>
<dbReference type="PANTHER" id="PTHR43825">
    <property type="entry name" value="PYRUVATE DEHYDROGENASE E1 COMPONENT"/>
    <property type="match status" value="1"/>
</dbReference>
<dbReference type="InterPro" id="IPR051157">
    <property type="entry name" value="PDH/Transketolase"/>
</dbReference>
<dbReference type="PANTHER" id="PTHR43825:SF1">
    <property type="entry name" value="TRANSKETOLASE-LIKE PYRIMIDINE-BINDING DOMAIN-CONTAINING PROTEIN"/>
    <property type="match status" value="1"/>
</dbReference>
<reference evidence="2" key="2">
    <citation type="journal article" date="2021" name="Microbiome">
        <title>Successional dynamics and alternative stable states in a saline activated sludge microbial community over 9 years.</title>
        <authorList>
            <person name="Wang Y."/>
            <person name="Ye J."/>
            <person name="Ju F."/>
            <person name="Liu L."/>
            <person name="Boyd J.A."/>
            <person name="Deng Y."/>
            <person name="Parks D.H."/>
            <person name="Jiang X."/>
            <person name="Yin X."/>
            <person name="Woodcroft B.J."/>
            <person name="Tyson G.W."/>
            <person name="Hugenholtz P."/>
            <person name="Polz M.F."/>
            <person name="Zhang T."/>
        </authorList>
    </citation>
    <scope>NUCLEOTIDE SEQUENCE</scope>
    <source>
        <strain evidence="2">HKST-UBA02</strain>
    </source>
</reference>
<dbReference type="Proteomes" id="UP000739538">
    <property type="component" value="Unassembled WGS sequence"/>
</dbReference>
<proteinExistence type="predicted"/>
<dbReference type="Gene3D" id="3.40.50.920">
    <property type="match status" value="1"/>
</dbReference>
<evidence type="ECO:0000313" key="2">
    <source>
        <dbReference type="EMBL" id="MCA9756612.1"/>
    </source>
</evidence>
<comment type="caution">
    <text evidence="2">The sequence shown here is derived from an EMBL/GenBank/DDBJ whole genome shotgun (WGS) entry which is preliminary data.</text>
</comment>
<dbReference type="InterPro" id="IPR005475">
    <property type="entry name" value="Transketolase-like_Pyr-bd"/>
</dbReference>
<dbReference type="SUPFAM" id="SSF52518">
    <property type="entry name" value="Thiamin diphosphate-binding fold (THDP-binding)"/>
    <property type="match status" value="1"/>
</dbReference>
<feature type="domain" description="Transketolase-like pyrimidine-binding" evidence="1">
    <location>
        <begin position="2"/>
        <end position="167"/>
    </location>
</feature>
<dbReference type="SUPFAM" id="SSF52922">
    <property type="entry name" value="TK C-terminal domain-like"/>
    <property type="match status" value="1"/>
</dbReference>
<dbReference type="InterPro" id="IPR009014">
    <property type="entry name" value="Transketo_C/PFOR_II"/>
</dbReference>
<gene>
    <name evidence="2" type="ORF">KDA27_12485</name>
</gene>
<dbReference type="Pfam" id="PF02779">
    <property type="entry name" value="Transket_pyr"/>
    <property type="match status" value="1"/>
</dbReference>
<reference evidence="2" key="1">
    <citation type="submission" date="2020-04" db="EMBL/GenBank/DDBJ databases">
        <authorList>
            <person name="Zhang T."/>
        </authorList>
    </citation>
    <scope>NUCLEOTIDE SEQUENCE</scope>
    <source>
        <strain evidence="2">HKST-UBA02</strain>
    </source>
</reference>
<organism evidence="2 3">
    <name type="scientific">Eiseniibacteriota bacterium</name>
    <dbReference type="NCBI Taxonomy" id="2212470"/>
    <lineage>
        <taxon>Bacteria</taxon>
        <taxon>Candidatus Eiseniibacteriota</taxon>
    </lineage>
</organism>
<dbReference type="Gene3D" id="3.40.50.970">
    <property type="match status" value="1"/>
</dbReference>
<name>A0A956ND99_UNCEI</name>
<dbReference type="EMBL" id="JAGQHS010000060">
    <property type="protein sequence ID" value="MCA9756612.1"/>
    <property type="molecule type" value="Genomic_DNA"/>
</dbReference>
<protein>
    <submittedName>
        <fullName evidence="2">Transketolase</fullName>
    </submittedName>
</protein>
<sequence length="304" mass="33084">MTTMRDRFYSVTEELLATDECAALVLADIGAARVRTALDRYPGRATNVGIREQAMVGVAAGLAMEGFRPILHSYAPFLVERTFEQLKLDLSHQGVGAILASVGASYDWAEGGRTHQAPGDVAVLDTLPGWNVHVPGHPDEVEMLLRYEMDRSGPAYIRLGSQSNARATLTQPGRFVPLRTYDDAVATIVAVGPFLDRTVEAVRDLRVNVVYAATVRPFDSETLLRVAGSQQDVILVEPYLAGTSIREVTEMRGLSPRVLGLGVPRSEFRRYGNADEHDAAHGLDAAGIRRSVVAFLDERAPVLS</sequence>
<evidence type="ECO:0000259" key="1">
    <source>
        <dbReference type="SMART" id="SM00861"/>
    </source>
</evidence>
<dbReference type="AlphaFoldDB" id="A0A956ND99"/>
<dbReference type="InterPro" id="IPR029061">
    <property type="entry name" value="THDP-binding"/>
</dbReference>